<gene>
    <name evidence="1" type="ORF">AVL63_06755</name>
</gene>
<evidence type="ECO:0000313" key="2">
    <source>
        <dbReference type="Proteomes" id="UP000054023"/>
    </source>
</evidence>
<dbReference type="STRING" id="317018.AVL63_06755"/>
<proteinExistence type="predicted"/>
<accession>A0A0W8IE18</accession>
<protein>
    <submittedName>
        <fullName evidence="1">Uncharacterized protein</fullName>
    </submittedName>
</protein>
<dbReference type="Proteomes" id="UP000054023">
    <property type="component" value="Unassembled WGS sequence"/>
</dbReference>
<evidence type="ECO:0000313" key="1">
    <source>
        <dbReference type="EMBL" id="KUG58166.1"/>
    </source>
</evidence>
<dbReference type="EMBL" id="LQBM01000004">
    <property type="protein sequence ID" value="KUG58166.1"/>
    <property type="molecule type" value="Genomic_DNA"/>
</dbReference>
<sequence>MTRAEHLGWRILLGGLFLGALIAQLILVPSLAASLAVLLTAPVLRRGALLSAGGFNGVGSS</sequence>
<keyword evidence="2" id="KW-1185">Reference proteome</keyword>
<dbReference type="RefSeq" id="WP_058889399.1">
    <property type="nucleotide sequence ID" value="NZ_LQBM01000004.1"/>
</dbReference>
<reference evidence="2" key="1">
    <citation type="submission" date="2015-12" db="EMBL/GenBank/DDBJ databases">
        <authorList>
            <person name="Nair G.R."/>
            <person name="Kaur G."/>
            <person name="Mayilraj S."/>
        </authorList>
    </citation>
    <scope>NUCLEOTIDE SEQUENCE [LARGE SCALE GENOMIC DNA]</scope>
    <source>
        <strain evidence="2">CD08_7</strain>
    </source>
</reference>
<comment type="caution">
    <text evidence="1">The sequence shown here is derived from an EMBL/GenBank/DDBJ whole genome shotgun (WGS) entry which is preliminary data.</text>
</comment>
<organism evidence="1 2">
    <name type="scientific">Nesterenkonia jeotgali</name>
    <dbReference type="NCBI Taxonomy" id="317018"/>
    <lineage>
        <taxon>Bacteria</taxon>
        <taxon>Bacillati</taxon>
        <taxon>Actinomycetota</taxon>
        <taxon>Actinomycetes</taxon>
        <taxon>Micrococcales</taxon>
        <taxon>Micrococcaceae</taxon>
        <taxon>Nesterenkonia</taxon>
    </lineage>
</organism>
<dbReference type="AlphaFoldDB" id="A0A0W8IE18"/>
<name>A0A0W8IE18_9MICC</name>